<dbReference type="GO" id="GO:0008381">
    <property type="term" value="F:mechanosensitive monoatomic ion channel activity"/>
    <property type="evidence" value="ECO:0007669"/>
    <property type="project" value="InterPro"/>
</dbReference>
<dbReference type="NCBIfam" id="TIGR00220">
    <property type="entry name" value="mscL"/>
    <property type="match status" value="1"/>
</dbReference>
<dbReference type="BioCyc" id="PMAR59922:G1G80-1159-MONOMER"/>
<dbReference type="KEGG" id="pmf:P9303_13431"/>
<evidence type="ECO:0000256" key="8">
    <source>
        <dbReference type="ARBA" id="ARBA00023136"/>
    </source>
</evidence>
<dbReference type="PANTHER" id="PTHR30266">
    <property type="entry name" value="MECHANOSENSITIVE CHANNEL MSCL"/>
    <property type="match status" value="1"/>
</dbReference>
<evidence type="ECO:0000256" key="4">
    <source>
        <dbReference type="ARBA" id="ARBA00022475"/>
    </source>
</evidence>
<evidence type="ECO:0000256" key="5">
    <source>
        <dbReference type="ARBA" id="ARBA00022692"/>
    </source>
</evidence>
<dbReference type="HOGENOM" id="CLU_095787_3_1_3"/>
<gene>
    <name evidence="11" type="primary">mscL</name>
    <name evidence="11" type="ordered locus">P9303_13431</name>
</gene>
<keyword evidence="7" id="KW-0406">Ion transport</keyword>
<dbReference type="SUPFAM" id="SSF81330">
    <property type="entry name" value="Gated mechanosensitive channel"/>
    <property type="match status" value="1"/>
</dbReference>
<dbReference type="AlphaFoldDB" id="A2C9D0"/>
<evidence type="ECO:0000313" key="11">
    <source>
        <dbReference type="EMBL" id="ABM78090.1"/>
    </source>
</evidence>
<accession>A2C9D0</accession>
<name>A2C9D0_PROM3</name>
<dbReference type="Gene3D" id="1.10.1200.120">
    <property type="entry name" value="Large-conductance mechanosensitive channel, MscL, domain 1"/>
    <property type="match status" value="1"/>
</dbReference>
<organism evidence="11 12">
    <name type="scientific">Prochlorococcus marinus (strain MIT 9303)</name>
    <dbReference type="NCBI Taxonomy" id="59922"/>
    <lineage>
        <taxon>Bacteria</taxon>
        <taxon>Bacillati</taxon>
        <taxon>Cyanobacteriota</taxon>
        <taxon>Cyanophyceae</taxon>
        <taxon>Synechococcales</taxon>
        <taxon>Prochlorococcaceae</taxon>
        <taxon>Prochlorococcus</taxon>
    </lineage>
</organism>
<dbReference type="Proteomes" id="UP000002274">
    <property type="component" value="Chromosome"/>
</dbReference>
<dbReference type="InterPro" id="IPR019823">
    <property type="entry name" value="Mechanosensitive_channel_CS"/>
</dbReference>
<comment type="similarity">
    <text evidence="2">Belongs to the MscL family.</text>
</comment>
<dbReference type="STRING" id="59922.P9303_13431"/>
<keyword evidence="4" id="KW-1003">Cell membrane</keyword>
<dbReference type="GO" id="GO:0005886">
    <property type="term" value="C:plasma membrane"/>
    <property type="evidence" value="ECO:0007669"/>
    <property type="project" value="UniProtKB-SubCell"/>
</dbReference>
<sequence length="130" mass="14093">MAYRRKITNVLNDFTDFVNRGNVVDLAVAVVVGGAFSKVVDALVKLVTTAVMDPVLRKLKVETLSAVPGGGLLVSMINFLVIAFVVFIVVRAIERFKRKEEAKAAAAPNPQQDLADAVERLAIALESRKL</sequence>
<dbReference type="RefSeq" id="WP_011825988.1">
    <property type="nucleotide sequence ID" value="NC_008820.1"/>
</dbReference>
<proteinExistence type="inferred from homology"/>
<dbReference type="InterPro" id="IPR036019">
    <property type="entry name" value="MscL_channel"/>
</dbReference>
<evidence type="ECO:0000256" key="9">
    <source>
        <dbReference type="ARBA" id="ARBA00023303"/>
    </source>
</evidence>
<keyword evidence="5 10" id="KW-0812">Transmembrane</keyword>
<reference evidence="11 12" key="1">
    <citation type="journal article" date="2007" name="PLoS Genet.">
        <title>Patterns and implications of gene gain and loss in the evolution of Prochlorococcus.</title>
        <authorList>
            <person name="Kettler G.C."/>
            <person name="Martiny A.C."/>
            <person name="Huang K."/>
            <person name="Zucker J."/>
            <person name="Coleman M.L."/>
            <person name="Rodrigue S."/>
            <person name="Chen F."/>
            <person name="Lapidus A."/>
            <person name="Ferriera S."/>
            <person name="Johnson J."/>
            <person name="Steglich C."/>
            <person name="Church G.M."/>
            <person name="Richardson P."/>
            <person name="Chisholm S.W."/>
        </authorList>
    </citation>
    <scope>NUCLEOTIDE SEQUENCE [LARGE SCALE GENOMIC DNA]</scope>
    <source>
        <strain evidence="11 12">MIT 9303</strain>
    </source>
</reference>
<dbReference type="PROSITE" id="PS01327">
    <property type="entry name" value="MSCL"/>
    <property type="match status" value="1"/>
</dbReference>
<dbReference type="PANTHER" id="PTHR30266:SF2">
    <property type="entry name" value="LARGE-CONDUCTANCE MECHANOSENSITIVE CHANNEL"/>
    <property type="match status" value="1"/>
</dbReference>
<evidence type="ECO:0000256" key="6">
    <source>
        <dbReference type="ARBA" id="ARBA00022989"/>
    </source>
</evidence>
<dbReference type="InterPro" id="IPR001185">
    <property type="entry name" value="MS_channel"/>
</dbReference>
<evidence type="ECO:0000256" key="2">
    <source>
        <dbReference type="ARBA" id="ARBA00007254"/>
    </source>
</evidence>
<evidence type="ECO:0000313" key="12">
    <source>
        <dbReference type="Proteomes" id="UP000002274"/>
    </source>
</evidence>
<dbReference type="InterPro" id="IPR037673">
    <property type="entry name" value="MSC/AndL"/>
</dbReference>
<comment type="subcellular location">
    <subcellularLocation>
        <location evidence="1">Cell membrane</location>
        <topology evidence="1">Multi-pass membrane protein</topology>
    </subcellularLocation>
</comment>
<keyword evidence="8 10" id="KW-0472">Membrane</keyword>
<dbReference type="Pfam" id="PF01741">
    <property type="entry name" value="MscL"/>
    <property type="match status" value="1"/>
</dbReference>
<feature type="transmembrane region" description="Helical" evidence="10">
    <location>
        <begin position="72"/>
        <end position="93"/>
    </location>
</feature>
<evidence type="ECO:0000256" key="10">
    <source>
        <dbReference type="SAM" id="Phobius"/>
    </source>
</evidence>
<dbReference type="PRINTS" id="PR01264">
    <property type="entry name" value="MECHCHANNEL"/>
</dbReference>
<evidence type="ECO:0000256" key="3">
    <source>
        <dbReference type="ARBA" id="ARBA00022448"/>
    </source>
</evidence>
<evidence type="ECO:0000256" key="7">
    <source>
        <dbReference type="ARBA" id="ARBA00023065"/>
    </source>
</evidence>
<evidence type="ECO:0000256" key="1">
    <source>
        <dbReference type="ARBA" id="ARBA00004651"/>
    </source>
</evidence>
<keyword evidence="9" id="KW-0407">Ion channel</keyword>
<keyword evidence="6 10" id="KW-1133">Transmembrane helix</keyword>
<protein>
    <submittedName>
        <fullName evidence="11">Possible large-conductance mechanosensitive channel mscL</fullName>
    </submittedName>
</protein>
<dbReference type="EMBL" id="CP000554">
    <property type="protein sequence ID" value="ABM78090.1"/>
    <property type="molecule type" value="Genomic_DNA"/>
</dbReference>
<keyword evidence="3" id="KW-0813">Transport</keyword>